<keyword evidence="1" id="KW-0472">Membrane</keyword>
<evidence type="ECO:0000256" key="1">
    <source>
        <dbReference type="SAM" id="Phobius"/>
    </source>
</evidence>
<dbReference type="OrthoDB" id="2468360at2"/>
<dbReference type="AlphaFoldDB" id="A0A3M8ARR5"/>
<organism evidence="2 3">
    <name type="scientific">Brevibacillus gelatini</name>
    <dbReference type="NCBI Taxonomy" id="1655277"/>
    <lineage>
        <taxon>Bacteria</taxon>
        <taxon>Bacillati</taxon>
        <taxon>Bacillota</taxon>
        <taxon>Bacilli</taxon>
        <taxon>Bacillales</taxon>
        <taxon>Paenibacillaceae</taxon>
        <taxon>Brevibacillus</taxon>
    </lineage>
</organism>
<dbReference type="Pfam" id="PF11255">
    <property type="entry name" value="DUF3054"/>
    <property type="match status" value="1"/>
</dbReference>
<proteinExistence type="predicted"/>
<protein>
    <submittedName>
        <fullName evidence="2">DUF3054 domain-containing protein</fullName>
    </submittedName>
</protein>
<keyword evidence="1" id="KW-1133">Transmembrane helix</keyword>
<dbReference type="EMBL" id="RHHS01000047">
    <property type="protein sequence ID" value="RNB53683.1"/>
    <property type="molecule type" value="Genomic_DNA"/>
</dbReference>
<dbReference type="Proteomes" id="UP000268829">
    <property type="component" value="Unassembled WGS sequence"/>
</dbReference>
<reference evidence="2 3" key="1">
    <citation type="submission" date="2018-10" db="EMBL/GenBank/DDBJ databases">
        <title>Phylogenomics of Brevibacillus.</title>
        <authorList>
            <person name="Dunlap C."/>
        </authorList>
    </citation>
    <scope>NUCLEOTIDE SEQUENCE [LARGE SCALE GENOMIC DNA]</scope>
    <source>
        <strain evidence="2 3">DSM 100115</strain>
    </source>
</reference>
<keyword evidence="1" id="KW-0812">Transmembrane</keyword>
<dbReference type="InterPro" id="IPR021414">
    <property type="entry name" value="DUF3054"/>
</dbReference>
<feature type="transmembrane region" description="Helical" evidence="1">
    <location>
        <begin position="73"/>
        <end position="94"/>
    </location>
</feature>
<evidence type="ECO:0000313" key="3">
    <source>
        <dbReference type="Proteomes" id="UP000268829"/>
    </source>
</evidence>
<dbReference type="PANTHER" id="PTHR35283:SF3">
    <property type="entry name" value="T12C22.21 PROTEIN"/>
    <property type="match status" value="1"/>
</dbReference>
<sequence>MRFRLSPTGCVLLAGDLIAFVLFVYYGKLAHHLPVTFLGICETLAPFLLGWIIAILVFRTYAERACSSWGRQLVTMLFSWTLAAPIGLLIRSWWTGVPMTLIFSGVTYFVTLAFLLGWRLPFALFHALWKRTRQETVH</sequence>
<dbReference type="PANTHER" id="PTHR35283">
    <property type="entry name" value="T12C22.21 PROTEIN"/>
    <property type="match status" value="1"/>
</dbReference>
<feature type="transmembrane region" description="Helical" evidence="1">
    <location>
        <begin position="37"/>
        <end position="61"/>
    </location>
</feature>
<feature type="transmembrane region" description="Helical" evidence="1">
    <location>
        <begin position="7"/>
        <end position="25"/>
    </location>
</feature>
<dbReference type="RefSeq" id="WP_122906274.1">
    <property type="nucleotide sequence ID" value="NZ_RHHS01000047.1"/>
</dbReference>
<comment type="caution">
    <text evidence="2">The sequence shown here is derived from an EMBL/GenBank/DDBJ whole genome shotgun (WGS) entry which is preliminary data.</text>
</comment>
<keyword evidence="3" id="KW-1185">Reference proteome</keyword>
<feature type="transmembrane region" description="Helical" evidence="1">
    <location>
        <begin position="106"/>
        <end position="129"/>
    </location>
</feature>
<name>A0A3M8ARR5_9BACL</name>
<accession>A0A3M8ARR5</accession>
<gene>
    <name evidence="2" type="ORF">EDM57_19045</name>
</gene>
<evidence type="ECO:0000313" key="2">
    <source>
        <dbReference type="EMBL" id="RNB53683.1"/>
    </source>
</evidence>